<comment type="caution">
    <text evidence="3">The sequence shown here is derived from an EMBL/GenBank/DDBJ whole genome shotgun (WGS) entry which is preliminary data.</text>
</comment>
<feature type="compositionally biased region" description="Pro residues" evidence="1">
    <location>
        <begin position="112"/>
        <end position="122"/>
    </location>
</feature>
<feature type="compositionally biased region" description="Low complexity" evidence="1">
    <location>
        <begin position="123"/>
        <end position="138"/>
    </location>
</feature>
<evidence type="ECO:0008006" key="5">
    <source>
        <dbReference type="Google" id="ProtNLM"/>
    </source>
</evidence>
<organism evidence="3 4">
    <name type="scientific">Saccharothrix algeriensis</name>
    <dbReference type="NCBI Taxonomy" id="173560"/>
    <lineage>
        <taxon>Bacteria</taxon>
        <taxon>Bacillati</taxon>
        <taxon>Actinomycetota</taxon>
        <taxon>Actinomycetes</taxon>
        <taxon>Pseudonocardiales</taxon>
        <taxon>Pseudonocardiaceae</taxon>
        <taxon>Saccharothrix</taxon>
    </lineage>
</organism>
<evidence type="ECO:0000256" key="2">
    <source>
        <dbReference type="SAM" id="SignalP"/>
    </source>
</evidence>
<dbReference type="Gene3D" id="3.40.50.1820">
    <property type="entry name" value="alpha/beta hydrolase"/>
    <property type="match status" value="1"/>
</dbReference>
<dbReference type="RefSeq" id="WP_204845561.1">
    <property type="nucleotide sequence ID" value="NZ_JAFBCL010000001.1"/>
</dbReference>
<dbReference type="SUPFAM" id="SSF53474">
    <property type="entry name" value="alpha/beta-Hydrolases"/>
    <property type="match status" value="1"/>
</dbReference>
<feature type="signal peptide" evidence="2">
    <location>
        <begin position="1"/>
        <end position="24"/>
    </location>
</feature>
<feature type="region of interest" description="Disordered" evidence="1">
    <location>
        <begin position="298"/>
        <end position="319"/>
    </location>
</feature>
<feature type="chain" id="PRO_5046193482" description="Secreted protein" evidence="2">
    <location>
        <begin position="25"/>
        <end position="903"/>
    </location>
</feature>
<evidence type="ECO:0000313" key="3">
    <source>
        <dbReference type="EMBL" id="MBM7814984.1"/>
    </source>
</evidence>
<name>A0ABS2SG72_9PSEU</name>
<proteinExistence type="predicted"/>
<feature type="region of interest" description="Disordered" evidence="1">
    <location>
        <begin position="99"/>
        <end position="138"/>
    </location>
</feature>
<protein>
    <recommendedName>
        <fullName evidence="5">Secreted protein</fullName>
    </recommendedName>
</protein>
<keyword evidence="4" id="KW-1185">Reference proteome</keyword>
<dbReference type="Proteomes" id="UP001195724">
    <property type="component" value="Unassembled WGS sequence"/>
</dbReference>
<reference evidence="3 4" key="1">
    <citation type="submission" date="2021-01" db="EMBL/GenBank/DDBJ databases">
        <title>Sequencing the genomes of 1000 actinobacteria strains.</title>
        <authorList>
            <person name="Klenk H.-P."/>
        </authorList>
    </citation>
    <scope>NUCLEOTIDE SEQUENCE [LARGE SCALE GENOMIC DNA]</scope>
    <source>
        <strain evidence="3 4">DSM 44581</strain>
    </source>
</reference>
<evidence type="ECO:0000313" key="4">
    <source>
        <dbReference type="Proteomes" id="UP001195724"/>
    </source>
</evidence>
<keyword evidence="2" id="KW-0732">Signal</keyword>
<accession>A0ABS2SG72</accession>
<gene>
    <name evidence="3" type="ORF">JOE68_005849</name>
</gene>
<feature type="region of interest" description="Disordered" evidence="1">
    <location>
        <begin position="881"/>
        <end position="903"/>
    </location>
</feature>
<dbReference type="InterPro" id="IPR029058">
    <property type="entry name" value="AB_hydrolase_fold"/>
</dbReference>
<sequence>MRLITSLLPALLAAGLVAPAAAAAAEPATGPPPPGWALDGDRLVWTAPAPIPLGGAAVEFWDGDRLLGVPRPSADLRSYTLDGPVLERADRLRVRAAGRRLDAEEPVGPAGSAPPAPAPAPLPAGATDPGRPGPFPTRTGEYALDPITVPGYPAPVEAQAVVVAPDGARGRRPLALFLHGRHFTCYDPADPGRIWATWPCPAGAEPVPSHRGYLQAQRLLASQGYVTVSISANGVNAQDLDDPDAGAGARSALVRAHLAKWADWAGPGRASAPEVVRASPAADLANVLLVGHSRGGEGVNRAATDSLSPPPPGSGHDGPARWRIRGTVLIGPTIFGHNPAVDVPSVTILPGCDGDVRDLQGQLYLDATRGVGSGTALHSALYLIGANHNYFNTEWTPGQAQAPAFDDFPAAPADPVCSPGTATRLTARQQQAAGATYVAAAARLFVAGDQRVLPLVDGSGVRAPSADPARVLSHAVGGARSAFVVPDGATTAEGSARVCDQVSADPATACVNPVEWWGSTHFTRFSGITQEPGRHAVALRWSAEGRAAVVRPGRAVSLAGARELALRLAVPPNTAATRFDVAVTDTAGRRARLGSVSLDGLPGTERTSARWAQEVRVPLPPHGVDLHRVAALELVPRGGPGQAWLIDAHGWDRGLPDPRPTALPRVDVGELTVQEGDSGTRDYTLPVTVTGDGPGSVRLFVHDGDGGAFTQRLVTVEPGQHTIEVPMQVTGNTRWSTGSRRALLAKAVRGTVTGRYAGGLEVLDDDPRPTLTITPVSDRVAEGGSLVWRATLSAVADQAVLQLGAPIAPADAPELGTTDVDADWFSTQSYGEDPLPPRPLSTTRLMAAAHVPAGQWSAEFAVPTTADAEAEPAEQVRWHFPPLPGGSGITVTGTVTDAPPGRS</sequence>
<dbReference type="EMBL" id="JAFBCL010000001">
    <property type="protein sequence ID" value="MBM7814984.1"/>
    <property type="molecule type" value="Genomic_DNA"/>
</dbReference>
<evidence type="ECO:0000256" key="1">
    <source>
        <dbReference type="SAM" id="MobiDB-lite"/>
    </source>
</evidence>